<reference evidence="1" key="1">
    <citation type="submission" date="2014-12" db="EMBL/GenBank/DDBJ databases">
        <authorList>
            <person name="Huang H.-H."/>
            <person name="Chen S.-C."/>
            <person name="Lai M.-C."/>
        </authorList>
    </citation>
    <scope>NUCLEOTIDE SEQUENCE</scope>
    <source>
        <strain evidence="1">K1F9705b</strain>
    </source>
</reference>
<dbReference type="EMBL" id="JWHL01000023">
    <property type="protein sequence ID" value="MBR1369893.1"/>
    <property type="molecule type" value="Genomic_DNA"/>
</dbReference>
<name>A0A8J7W9C8_9EURY</name>
<sequence>MKWYLILIPLLILTAGCVGAEHGEDVPQQTQGVWIHDSGSPVFLFQFNPGGMAQIWFMALDDPARPGHPVMVQGTWVEASSGIDIGYKAPLSGEERTLQMELSGQNLILTGALMEDGTAIDIADLRGTRFIRGDSYSAPIMGFEDIDLFLKR</sequence>
<accession>A0A8J7W9C8</accession>
<dbReference type="PROSITE" id="PS51257">
    <property type="entry name" value="PROKAR_LIPOPROTEIN"/>
    <property type="match status" value="1"/>
</dbReference>
<evidence type="ECO:0000313" key="1">
    <source>
        <dbReference type="EMBL" id="MBR1369893.1"/>
    </source>
</evidence>
<evidence type="ECO:0008006" key="3">
    <source>
        <dbReference type="Google" id="ProtNLM"/>
    </source>
</evidence>
<keyword evidence="2" id="KW-1185">Reference proteome</keyword>
<evidence type="ECO:0000313" key="2">
    <source>
        <dbReference type="Proteomes" id="UP000730161"/>
    </source>
</evidence>
<comment type="caution">
    <text evidence="1">The sequence shown here is derived from an EMBL/GenBank/DDBJ whole genome shotgun (WGS) entry which is preliminary data.</text>
</comment>
<dbReference type="RefSeq" id="WP_211531649.1">
    <property type="nucleotide sequence ID" value="NZ_JWHL01000023.1"/>
</dbReference>
<dbReference type="Proteomes" id="UP000730161">
    <property type="component" value="Unassembled WGS sequence"/>
</dbReference>
<gene>
    <name evidence="1" type="ORF">RJ53_10560</name>
</gene>
<organism evidence="1 2">
    <name type="scientific">Methanocalculus chunghsingensis</name>
    <dbReference type="NCBI Taxonomy" id="156457"/>
    <lineage>
        <taxon>Archaea</taxon>
        <taxon>Methanobacteriati</taxon>
        <taxon>Methanobacteriota</taxon>
        <taxon>Stenosarchaea group</taxon>
        <taxon>Methanomicrobia</taxon>
        <taxon>Methanomicrobiales</taxon>
        <taxon>Methanocalculaceae</taxon>
        <taxon>Methanocalculus</taxon>
    </lineage>
</organism>
<proteinExistence type="predicted"/>
<protein>
    <recommendedName>
        <fullName evidence="3">Lipoprotein</fullName>
    </recommendedName>
</protein>
<dbReference type="AlphaFoldDB" id="A0A8J7W9C8"/>